<dbReference type="InterPro" id="IPR002372">
    <property type="entry name" value="PQQ_rpt_dom"/>
</dbReference>
<dbReference type="Pfam" id="PF13360">
    <property type="entry name" value="PQQ_2"/>
    <property type="match status" value="1"/>
</dbReference>
<evidence type="ECO:0000256" key="1">
    <source>
        <dbReference type="SAM" id="Phobius"/>
    </source>
</evidence>
<keyword evidence="1" id="KW-0472">Membrane</keyword>
<proteinExistence type="predicted"/>
<gene>
    <name evidence="3" type="ORF">SOIL9_15300</name>
</gene>
<accession>A0A6P2D7S7</accession>
<reference evidence="3 4" key="1">
    <citation type="submission" date="2019-05" db="EMBL/GenBank/DDBJ databases">
        <authorList>
            <consortium name="Science for Life Laboratories"/>
        </authorList>
    </citation>
    <scope>NUCLEOTIDE SEQUENCE [LARGE SCALE GENOMIC DNA]</scope>
    <source>
        <strain evidence="3">Soil9</strain>
    </source>
</reference>
<feature type="domain" description="Pyrrolo-quinoline quinone repeat" evidence="2">
    <location>
        <begin position="250"/>
        <end position="501"/>
    </location>
</feature>
<evidence type="ECO:0000313" key="3">
    <source>
        <dbReference type="EMBL" id="VTR96184.1"/>
    </source>
</evidence>
<dbReference type="InterPro" id="IPR015943">
    <property type="entry name" value="WD40/YVTN_repeat-like_dom_sf"/>
</dbReference>
<sequence length="578" mass="61351">MSTTADAPVARGPARVWFGLLILASIAAAWIVTPWLAPRSLANMIAFVAAPLLGAGAAVGWWVFAARVRGPFRWAVPVLVLVPLVALAVTLHKGNELLVVVYGLVAALAVWLGWLAVSAPLPIAIRRNGLLVLLTGLWVVVGMLKVNGTDADIVPHLRWRWQLSDEERFLAERSSAAPAPADGKPVEVGPGDWPGFRGAKRDAVLTGTKLDPDWAARPPELVWKKRVGPGWGSFALAGGKLFTQEQRGPDETVVCYDAATGVEVWEFKTPGRFEESISGAGPRATPTVHGTKLYTQGANGQVHRLDAATGKLDWTADVVAAGGKLPQWGFAASPLVTNGLVILYAGGGTDRGTVAFKADTGELAWIAGNAKHGYTSAHPADLGGVSQVLVVSDYGLESFRPTDGAKLWEHTWPLGGGNRATQPLVLSDTDVMIGTGVGGDQGVRRLRVTKTGDTWDVKTVWSTRGARPYFNDGVVVGGHFYGFDDGRFCCVDLANGKQVWKDTAYGHGQVLALANQGLLLVQAESGAVALVEASPADFSELAKVPALTGKTWNHPVVAHGFLYVRNGQEAACFRLPTK</sequence>
<dbReference type="AlphaFoldDB" id="A0A6P2D7S7"/>
<evidence type="ECO:0000259" key="2">
    <source>
        <dbReference type="Pfam" id="PF13360"/>
    </source>
</evidence>
<feature type="transmembrane region" description="Helical" evidence="1">
    <location>
        <begin position="12"/>
        <end position="32"/>
    </location>
</feature>
<keyword evidence="4" id="KW-1185">Reference proteome</keyword>
<feature type="transmembrane region" description="Helical" evidence="1">
    <location>
        <begin position="72"/>
        <end position="91"/>
    </location>
</feature>
<dbReference type="Gene3D" id="2.130.10.10">
    <property type="entry name" value="YVTN repeat-like/Quinoprotein amine dehydrogenase"/>
    <property type="match status" value="2"/>
</dbReference>
<dbReference type="SUPFAM" id="SSF50998">
    <property type="entry name" value="Quinoprotein alcohol dehydrogenase-like"/>
    <property type="match status" value="1"/>
</dbReference>
<dbReference type="PANTHER" id="PTHR34512:SF30">
    <property type="entry name" value="OUTER MEMBRANE PROTEIN ASSEMBLY FACTOR BAMB"/>
    <property type="match status" value="1"/>
</dbReference>
<dbReference type="RefSeq" id="WP_162670505.1">
    <property type="nucleotide sequence ID" value="NZ_LR593886.1"/>
</dbReference>
<protein>
    <recommendedName>
        <fullName evidence="2">Pyrrolo-quinoline quinone repeat domain-containing protein</fullName>
    </recommendedName>
</protein>
<dbReference type="KEGG" id="gms:SOIL9_15300"/>
<feature type="transmembrane region" description="Helical" evidence="1">
    <location>
        <begin position="97"/>
        <end position="117"/>
    </location>
</feature>
<dbReference type="EMBL" id="LR593886">
    <property type="protein sequence ID" value="VTR96184.1"/>
    <property type="molecule type" value="Genomic_DNA"/>
</dbReference>
<keyword evidence="1" id="KW-1133">Transmembrane helix</keyword>
<name>A0A6P2D7S7_9BACT</name>
<dbReference type="InterPro" id="IPR011047">
    <property type="entry name" value="Quinoprotein_ADH-like_sf"/>
</dbReference>
<dbReference type="Proteomes" id="UP000464178">
    <property type="component" value="Chromosome"/>
</dbReference>
<evidence type="ECO:0000313" key="4">
    <source>
        <dbReference type="Proteomes" id="UP000464178"/>
    </source>
</evidence>
<dbReference type="PANTHER" id="PTHR34512">
    <property type="entry name" value="CELL SURFACE PROTEIN"/>
    <property type="match status" value="1"/>
</dbReference>
<feature type="transmembrane region" description="Helical" evidence="1">
    <location>
        <begin position="44"/>
        <end position="65"/>
    </location>
</feature>
<keyword evidence="1" id="KW-0812">Transmembrane</keyword>
<organism evidence="3 4">
    <name type="scientific">Gemmata massiliana</name>
    <dbReference type="NCBI Taxonomy" id="1210884"/>
    <lineage>
        <taxon>Bacteria</taxon>
        <taxon>Pseudomonadati</taxon>
        <taxon>Planctomycetota</taxon>
        <taxon>Planctomycetia</taxon>
        <taxon>Gemmatales</taxon>
        <taxon>Gemmataceae</taxon>
        <taxon>Gemmata</taxon>
    </lineage>
</organism>